<dbReference type="InterPro" id="IPR048328">
    <property type="entry name" value="Dyp_perox_C"/>
</dbReference>
<proteinExistence type="predicted"/>
<keyword evidence="2 8" id="KW-0575">Peroxidase</keyword>
<evidence type="ECO:0000256" key="6">
    <source>
        <dbReference type="SAM" id="MobiDB-lite"/>
    </source>
</evidence>
<dbReference type="SUPFAM" id="SSF54909">
    <property type="entry name" value="Dimeric alpha+beta barrel"/>
    <property type="match status" value="1"/>
</dbReference>
<feature type="compositionally biased region" description="Low complexity" evidence="6">
    <location>
        <begin position="1187"/>
        <end position="1203"/>
    </location>
</feature>
<sequence>MTDDTLDPWKYTDELILEGAQSGRDSLSTESGDRASRRLWRFVQRGLVYPAPHAVFVTYFVAGPLRRAGLAAVMRAVQAEIDAKYDDSRTSAVVGVGFDLWRAWCAELGEAPPAGMALAYPDGPSASSTRSSVLTRPGSTLVDSRADLWFHIKSDRADHAAAVHGFVDDYLGRVLACVDSARTRVQAAATKSNRPDQLGGKVLGARFSENLQNPSDPVTIQEHVLIGLDDPAHLGGSFVLAQRFYLQWERILDMSPTQIEDMVGRKDDDIIIPSRDTTSHLHCARVQDEHGRSAPILRLGLPFGQSRASGCAESRAKGASLRDEAGLYFAGYARSAASLERVVASLTGDEPGFMRDRLLGHARADLGGLYYVPNRRELGLEPEEVAGDDGEVAWDSFPGVDWSRLDRHFQDRSANGWMHYNHKEYLFAMSTMSPAERAERRPPSTRVLRLLAAMFSRWQDNWYFERAQDEMEHLSTYVARAFGPEEAERVMRLSVVERTGWAIRMAVGHVLVSDEYGRASRGHGASGTPVRGADTYQIHPLEILVGAMPTLSIGQGRYMIDYARAEEGLGNFFGGLSYASCVGHVVPDLEKALKLGLGGLRDETRAHLDAAGSEPARAFYRGVLTALQGVSEHCRAYAQLARRTAAAHPPADSAIRDNLGDIAARMDRLAAHPPRSFVEAAQLVFTLHSCLHHVGEVTAIGRLDQLLGGFYDADCEAGILTEDTAQEIIDCLWIKLGEKVQLNRLFLRDHQPHGNLAMGGISGNYPQGSSNNQWIQQVTVGGTHPDDSPGAGRPAYNAVTMLCLRAARRLPLNAPCLSLRVRKDIPDAVLREASLALLSGGAHPILLHDDKIIPGLVRSGEAVGAGAGDGEWTPVAAKASGLWRSGVALGAARDYACDGCYEPQLAGKSWFTLGGFNTLDPLEAALNRGKAWASAGPMWLHGVKVSFTSPDADTIASFDELVELFLTHLRWMYAKQIDGLLAVFGQMSDVCPTPLLSALTADCLAKGLDLYGGGARYNVVAPCFTGLSTVIDSLYAIRSMVFERATALTSLSELVQALRCDWGHAMSEPFISTLAGPARIQAQADRYRRLREHALSLPRYGRGHSELDAFGDALVARVAETAVAVFTDPAAPTARKMVELARRFGTAEQPFGGFQIQPGVGTFENYYDWGAMAGASADGRRRGDPIASDLSPAPSAADRPAAPGRSGLIESLSGYSGPGVAAMWDGAPTDMNIREDFPADDLVRVLRAFADGAGSNVLTITCADPETMVKAAADPERYDLLRVRMGGWSEFFVAMFPGHQAQHQRRPWFAPDDHA</sequence>
<dbReference type="EMBL" id="JAQNDN010000020">
    <property type="protein sequence ID" value="MDC0672906.1"/>
    <property type="molecule type" value="Genomic_DNA"/>
</dbReference>
<keyword evidence="5" id="KW-0408">Iron</keyword>
<dbReference type="SUPFAM" id="SSF51998">
    <property type="entry name" value="PFL-like glycyl radical enzymes"/>
    <property type="match status" value="1"/>
</dbReference>
<evidence type="ECO:0000256" key="5">
    <source>
        <dbReference type="ARBA" id="ARBA00023004"/>
    </source>
</evidence>
<comment type="caution">
    <text evidence="8">The sequence shown here is derived from an EMBL/GenBank/DDBJ whole genome shotgun (WGS) entry which is preliminary data.</text>
</comment>
<evidence type="ECO:0000256" key="4">
    <source>
        <dbReference type="ARBA" id="ARBA00023002"/>
    </source>
</evidence>
<keyword evidence="9" id="KW-1185">Reference proteome</keyword>
<dbReference type="InterPro" id="IPR004184">
    <property type="entry name" value="PFL_dom"/>
</dbReference>
<dbReference type="NCBIfam" id="TIGR01413">
    <property type="entry name" value="Dyp_perox_fam"/>
    <property type="match status" value="1"/>
</dbReference>
<organism evidence="8 9">
    <name type="scientific">Nannocystis radixulma</name>
    <dbReference type="NCBI Taxonomy" id="2995305"/>
    <lineage>
        <taxon>Bacteria</taxon>
        <taxon>Pseudomonadati</taxon>
        <taxon>Myxococcota</taxon>
        <taxon>Polyangia</taxon>
        <taxon>Nannocystales</taxon>
        <taxon>Nannocystaceae</taxon>
        <taxon>Nannocystis</taxon>
    </lineage>
</organism>
<comment type="cofactor">
    <cofactor evidence="1">
        <name>heme b</name>
        <dbReference type="ChEBI" id="CHEBI:60344"/>
    </cofactor>
</comment>
<accession>A0ABT5BIW9</accession>
<evidence type="ECO:0000256" key="3">
    <source>
        <dbReference type="ARBA" id="ARBA00022723"/>
    </source>
</evidence>
<protein>
    <submittedName>
        <fullName evidence="8">Dyp-type peroxidase</fullName>
    </submittedName>
</protein>
<evidence type="ECO:0000313" key="9">
    <source>
        <dbReference type="Proteomes" id="UP001217838"/>
    </source>
</evidence>
<dbReference type="PANTHER" id="PTHR43641:SF2">
    <property type="entry name" value="DEHYDRATASE YBIW-RELATED"/>
    <property type="match status" value="1"/>
</dbReference>
<dbReference type="Gene3D" id="3.20.70.20">
    <property type="match status" value="1"/>
</dbReference>
<dbReference type="PROSITE" id="PS51554">
    <property type="entry name" value="PFL"/>
    <property type="match status" value="1"/>
</dbReference>
<evidence type="ECO:0000259" key="7">
    <source>
        <dbReference type="PROSITE" id="PS51554"/>
    </source>
</evidence>
<dbReference type="RefSeq" id="WP_272005095.1">
    <property type="nucleotide sequence ID" value="NZ_JAQNDN010000020.1"/>
</dbReference>
<reference evidence="8 9" key="1">
    <citation type="submission" date="2022-11" db="EMBL/GenBank/DDBJ databases">
        <title>Minimal conservation of predation-associated metabolite biosynthetic gene clusters underscores biosynthetic potential of Myxococcota including descriptions for ten novel species: Archangium lansinium sp. nov., Myxococcus landrumus sp. nov., Nannocystis bai.</title>
        <authorList>
            <person name="Ahearne A."/>
            <person name="Stevens C."/>
            <person name="Dowd S."/>
        </authorList>
    </citation>
    <scope>NUCLEOTIDE SEQUENCE [LARGE SCALE GENOMIC DNA]</scope>
    <source>
        <strain evidence="8 9">NCELM</strain>
    </source>
</reference>
<dbReference type="PANTHER" id="PTHR43641">
    <property type="entry name" value="FORMATE ACETYLTRANSFERASE 3-RELATED"/>
    <property type="match status" value="1"/>
</dbReference>
<dbReference type="Pfam" id="PF20628">
    <property type="entry name" value="Dyp_perox_C"/>
    <property type="match status" value="1"/>
</dbReference>
<dbReference type="GO" id="GO:0004601">
    <property type="term" value="F:peroxidase activity"/>
    <property type="evidence" value="ECO:0007669"/>
    <property type="project" value="UniProtKB-KW"/>
</dbReference>
<dbReference type="Proteomes" id="UP001217838">
    <property type="component" value="Unassembled WGS sequence"/>
</dbReference>
<keyword evidence="3" id="KW-0479">Metal-binding</keyword>
<dbReference type="InterPro" id="IPR006314">
    <property type="entry name" value="Dyp_peroxidase"/>
</dbReference>
<evidence type="ECO:0000256" key="2">
    <source>
        <dbReference type="ARBA" id="ARBA00022559"/>
    </source>
</evidence>
<dbReference type="InterPro" id="IPR051215">
    <property type="entry name" value="GRE"/>
</dbReference>
<evidence type="ECO:0000256" key="1">
    <source>
        <dbReference type="ARBA" id="ARBA00001970"/>
    </source>
</evidence>
<gene>
    <name evidence="8" type="ORF">POL58_34455</name>
</gene>
<dbReference type="PROSITE" id="PS51404">
    <property type="entry name" value="DYP_PEROXIDASE"/>
    <property type="match status" value="1"/>
</dbReference>
<feature type="domain" description="PFL" evidence="7">
    <location>
        <begin position="445"/>
        <end position="1181"/>
    </location>
</feature>
<dbReference type="Pfam" id="PF02901">
    <property type="entry name" value="PFL-like"/>
    <property type="match status" value="1"/>
</dbReference>
<feature type="region of interest" description="Disordered" evidence="6">
    <location>
        <begin position="1178"/>
        <end position="1203"/>
    </location>
</feature>
<keyword evidence="4" id="KW-0560">Oxidoreductase</keyword>
<dbReference type="InterPro" id="IPR011008">
    <property type="entry name" value="Dimeric_a/b-barrel"/>
</dbReference>
<name>A0ABT5BIW9_9BACT</name>
<evidence type="ECO:0000313" key="8">
    <source>
        <dbReference type="EMBL" id="MDC0672906.1"/>
    </source>
</evidence>